<dbReference type="EMBL" id="MKIM01000020">
    <property type="protein sequence ID" value="OLP46573.1"/>
    <property type="molecule type" value="Genomic_DNA"/>
</dbReference>
<dbReference type="InterPro" id="IPR037523">
    <property type="entry name" value="VOC_core"/>
</dbReference>
<dbReference type="Gene3D" id="3.30.720.110">
    <property type="match status" value="1"/>
</dbReference>
<comment type="caution">
    <text evidence="2">The sequence shown here is derived from an EMBL/GenBank/DDBJ whole genome shotgun (WGS) entry which is preliminary data.</text>
</comment>
<dbReference type="RefSeq" id="WP_075637851.1">
    <property type="nucleotide sequence ID" value="NZ_MKIM01000020.1"/>
</dbReference>
<organism evidence="2 3">
    <name type="scientific">Rhizobium oryziradicis</name>
    <dbReference type="NCBI Taxonomy" id="1867956"/>
    <lineage>
        <taxon>Bacteria</taxon>
        <taxon>Pseudomonadati</taxon>
        <taxon>Pseudomonadota</taxon>
        <taxon>Alphaproteobacteria</taxon>
        <taxon>Hyphomicrobiales</taxon>
        <taxon>Rhizobiaceae</taxon>
        <taxon>Rhizobium/Agrobacterium group</taxon>
        <taxon>Rhizobium</taxon>
    </lineage>
</organism>
<sequence>MTPTMTILYVNSPEASAAFYQKLFNLAPVELSPTFAMFVLPSGLVFGLWSRHTVEPAATVTGGGCEIAIRAPAAAEVDALHASWKALDVSILQSPTDAEFGRTFLAVDLDGHRIRVFTPPA</sequence>
<gene>
    <name evidence="2" type="ORF">BJF95_16430</name>
</gene>
<dbReference type="OrthoDB" id="9806945at2"/>
<dbReference type="InterPro" id="IPR029068">
    <property type="entry name" value="Glyas_Bleomycin-R_OHBP_Dase"/>
</dbReference>
<evidence type="ECO:0000313" key="2">
    <source>
        <dbReference type="EMBL" id="OLP46573.1"/>
    </source>
</evidence>
<reference evidence="2 3" key="1">
    <citation type="submission" date="2016-09" db="EMBL/GenBank/DDBJ databases">
        <title>Rhizobium oryziradicis sp. nov., isolated from the root of rice.</title>
        <authorList>
            <person name="Zhao J."/>
            <person name="Zhang X."/>
        </authorList>
    </citation>
    <scope>NUCLEOTIDE SEQUENCE [LARGE SCALE GENOMIC DNA]</scope>
    <source>
        <strain evidence="2 3">N19</strain>
    </source>
</reference>
<dbReference type="AlphaFoldDB" id="A0A1Q8ZXB8"/>
<dbReference type="SUPFAM" id="SSF54593">
    <property type="entry name" value="Glyoxalase/Bleomycin resistance protein/Dihydroxybiphenyl dioxygenase"/>
    <property type="match status" value="1"/>
</dbReference>
<evidence type="ECO:0000313" key="3">
    <source>
        <dbReference type="Proteomes" id="UP000186894"/>
    </source>
</evidence>
<keyword evidence="3" id="KW-1185">Reference proteome</keyword>
<name>A0A1Q8ZXB8_9HYPH</name>
<evidence type="ECO:0000259" key="1">
    <source>
        <dbReference type="PROSITE" id="PS51819"/>
    </source>
</evidence>
<accession>A0A1Q8ZXB8</accession>
<dbReference type="STRING" id="1867956.BJF95_16430"/>
<proteinExistence type="predicted"/>
<dbReference type="InterPro" id="IPR004360">
    <property type="entry name" value="Glyas_Fos-R_dOase_dom"/>
</dbReference>
<dbReference type="Pfam" id="PF00903">
    <property type="entry name" value="Glyoxalase"/>
    <property type="match status" value="1"/>
</dbReference>
<dbReference type="Gene3D" id="3.30.720.120">
    <property type="match status" value="1"/>
</dbReference>
<dbReference type="Proteomes" id="UP000186894">
    <property type="component" value="Unassembled WGS sequence"/>
</dbReference>
<protein>
    <submittedName>
        <fullName evidence="2">Drug:proton antiporter</fullName>
    </submittedName>
</protein>
<feature type="domain" description="VOC" evidence="1">
    <location>
        <begin position="2"/>
        <end position="119"/>
    </location>
</feature>
<dbReference type="PROSITE" id="PS51819">
    <property type="entry name" value="VOC"/>
    <property type="match status" value="1"/>
</dbReference>
<dbReference type="InterPro" id="IPR026275">
    <property type="entry name" value="Glyoxalase/dOase/EhpR"/>
</dbReference>
<dbReference type="PIRSF" id="PIRSF039020">
    <property type="entry name" value="EhpR"/>
    <property type="match status" value="1"/>
</dbReference>